<evidence type="ECO:0000313" key="4">
    <source>
        <dbReference type="EMBL" id="QEC47918.1"/>
    </source>
</evidence>
<keyword evidence="5" id="KW-1185">Reference proteome</keyword>
<dbReference type="GO" id="GO:0006631">
    <property type="term" value="P:fatty acid metabolic process"/>
    <property type="evidence" value="ECO:0007669"/>
    <property type="project" value="TreeGrafter"/>
</dbReference>
<dbReference type="SUPFAM" id="SSF56801">
    <property type="entry name" value="Acetyl-CoA synthetase-like"/>
    <property type="match status" value="1"/>
</dbReference>
<organism evidence="4 5">
    <name type="scientific">Baekduia soli</name>
    <dbReference type="NCBI Taxonomy" id="496014"/>
    <lineage>
        <taxon>Bacteria</taxon>
        <taxon>Bacillati</taxon>
        <taxon>Actinomycetota</taxon>
        <taxon>Thermoleophilia</taxon>
        <taxon>Solirubrobacterales</taxon>
        <taxon>Baekduiaceae</taxon>
        <taxon>Baekduia</taxon>
    </lineage>
</organism>
<comment type="similarity">
    <text evidence="1">Belongs to the ATP-dependent AMP-binding enzyme family.</text>
</comment>
<dbReference type="KEGG" id="bsol:FSW04_10285"/>
<reference evidence="4" key="2">
    <citation type="submission" date="2019-08" db="EMBL/GenBank/DDBJ databases">
        <authorList>
            <person name="Im W.-T."/>
        </authorList>
    </citation>
    <scope>NUCLEOTIDE SEQUENCE</scope>
    <source>
        <strain evidence="4">BR7-21</strain>
    </source>
</reference>
<dbReference type="InterPro" id="IPR045851">
    <property type="entry name" value="AMP-bd_C_sf"/>
</dbReference>
<evidence type="ECO:0000256" key="1">
    <source>
        <dbReference type="ARBA" id="ARBA00006432"/>
    </source>
</evidence>
<sequence>MSDQSGAAADDLLADRSLPGRWVRQWAAGPDRAQITDVDGTEISTLQLEERTRRAAQGLIGAGLVPGDRVVLSAPTSAGFVQAYVAALRAGLVVVPMNTGYTRSEVEAVVSDARPAAAIVDSDERAGWIREAAGRPVEVLGPELRLPEAPDAVLDAAAAEDMALLVYTSGTTGRPKGVPLTHANLLASITGVGRAWRWTAEDRLLLTLPLFHVHGLGVGVNGVLAHGAAMDLRAGFDVADVAARARSGRVSLFFGVPAMYHRIADAGAADALRALRLVVSGSAPLPATLATAIGDAAGQLPLERYGMTETMMLTGNPYDGPRRPGTVGVPFPGVEVRLAADGEIQVRGPNVIGAYFNRPDADAEAFTDDGWFRTGDLGEHDADGYLRISGRSKDLVITGGFNVHPVEVEDALVSHPAVVEAAVVGRPSEAWGEEVTAVVVLEGPVSDADLRTHVAQRLAAYKVPKRFERVDRLPRNALGKVLRQSLR</sequence>
<evidence type="ECO:0000313" key="5">
    <source>
        <dbReference type="Proteomes" id="UP000321805"/>
    </source>
</evidence>
<evidence type="ECO:0000259" key="3">
    <source>
        <dbReference type="Pfam" id="PF13193"/>
    </source>
</evidence>
<dbReference type="Pfam" id="PF00501">
    <property type="entry name" value="AMP-binding"/>
    <property type="match status" value="1"/>
</dbReference>
<dbReference type="InterPro" id="IPR025110">
    <property type="entry name" value="AMP-bd_C"/>
</dbReference>
<name>A0A5B8U4Z5_9ACTN</name>
<feature type="domain" description="AMP-dependent synthetase/ligase" evidence="2">
    <location>
        <begin position="24"/>
        <end position="356"/>
    </location>
</feature>
<proteinExistence type="inferred from homology"/>
<dbReference type="InterPro" id="IPR020845">
    <property type="entry name" value="AMP-binding_CS"/>
</dbReference>
<feature type="domain" description="AMP-binding enzyme C-terminal" evidence="3">
    <location>
        <begin position="407"/>
        <end position="480"/>
    </location>
</feature>
<accession>A0A5B8U4Z5</accession>
<dbReference type="PANTHER" id="PTHR43201:SF8">
    <property type="entry name" value="ACYL-COA SYNTHETASE FAMILY MEMBER 3"/>
    <property type="match status" value="1"/>
</dbReference>
<dbReference type="AlphaFoldDB" id="A0A5B8U4Z5"/>
<dbReference type="InterPro" id="IPR000873">
    <property type="entry name" value="AMP-dep_synth/lig_dom"/>
</dbReference>
<dbReference type="OrthoDB" id="4363623at2"/>
<evidence type="ECO:0000259" key="2">
    <source>
        <dbReference type="Pfam" id="PF00501"/>
    </source>
</evidence>
<gene>
    <name evidence="4" type="ORF">FSW04_10285</name>
</gene>
<dbReference type="Pfam" id="PF13193">
    <property type="entry name" value="AMP-binding_C"/>
    <property type="match status" value="1"/>
</dbReference>
<dbReference type="GO" id="GO:0031956">
    <property type="term" value="F:medium-chain fatty acid-CoA ligase activity"/>
    <property type="evidence" value="ECO:0007669"/>
    <property type="project" value="TreeGrafter"/>
</dbReference>
<dbReference type="RefSeq" id="WP_146918914.1">
    <property type="nucleotide sequence ID" value="NZ_CP042430.1"/>
</dbReference>
<dbReference type="EMBL" id="CP042430">
    <property type="protein sequence ID" value="QEC47918.1"/>
    <property type="molecule type" value="Genomic_DNA"/>
</dbReference>
<dbReference type="PANTHER" id="PTHR43201">
    <property type="entry name" value="ACYL-COA SYNTHETASE"/>
    <property type="match status" value="1"/>
</dbReference>
<dbReference type="PROSITE" id="PS00455">
    <property type="entry name" value="AMP_BINDING"/>
    <property type="match status" value="1"/>
</dbReference>
<dbReference type="Gene3D" id="3.30.300.30">
    <property type="match status" value="1"/>
</dbReference>
<reference evidence="4" key="1">
    <citation type="journal article" date="2018" name="J. Microbiol.">
        <title>Baekduia soli gen. nov., sp. nov., a novel bacterium isolated from the soil of Baekdu Mountain and proposal of a novel family name, Baekduiaceae fam. nov.</title>
        <authorList>
            <person name="An D.S."/>
            <person name="Siddiqi M.Z."/>
            <person name="Kim K.H."/>
            <person name="Yu H.S."/>
            <person name="Im W.T."/>
        </authorList>
    </citation>
    <scope>NUCLEOTIDE SEQUENCE [LARGE SCALE GENOMIC DNA]</scope>
    <source>
        <strain evidence="4">BR7-21</strain>
    </source>
</reference>
<protein>
    <submittedName>
        <fullName evidence="4">AMP-binding protein</fullName>
    </submittedName>
</protein>
<dbReference type="InterPro" id="IPR042099">
    <property type="entry name" value="ANL_N_sf"/>
</dbReference>
<dbReference type="Proteomes" id="UP000321805">
    <property type="component" value="Chromosome"/>
</dbReference>
<dbReference type="Gene3D" id="3.40.50.12780">
    <property type="entry name" value="N-terminal domain of ligase-like"/>
    <property type="match status" value="1"/>
</dbReference>